<protein>
    <submittedName>
        <fullName evidence="5">Multicopper oxidase domain-containing protein</fullName>
    </submittedName>
</protein>
<evidence type="ECO:0000313" key="5">
    <source>
        <dbReference type="EMBL" id="WKD49271.1"/>
    </source>
</evidence>
<dbReference type="InterPro" id="IPR011707">
    <property type="entry name" value="Cu-oxidase-like_N"/>
</dbReference>
<keyword evidence="6" id="KW-1185">Reference proteome</keyword>
<feature type="domain" description="Plastocyanin-like" evidence="3">
    <location>
        <begin position="421"/>
        <end position="514"/>
    </location>
</feature>
<organism evidence="5 6">
    <name type="scientific">Microbulbifer spongiae</name>
    <dbReference type="NCBI Taxonomy" id="2944933"/>
    <lineage>
        <taxon>Bacteria</taxon>
        <taxon>Pseudomonadati</taxon>
        <taxon>Pseudomonadota</taxon>
        <taxon>Gammaproteobacteria</taxon>
        <taxon>Cellvibrionales</taxon>
        <taxon>Microbulbiferaceae</taxon>
        <taxon>Microbulbifer</taxon>
    </lineage>
</organism>
<evidence type="ECO:0000256" key="2">
    <source>
        <dbReference type="ARBA" id="ARBA00023002"/>
    </source>
</evidence>
<evidence type="ECO:0000259" key="3">
    <source>
        <dbReference type="Pfam" id="PF07731"/>
    </source>
</evidence>
<gene>
    <name evidence="5" type="ORF">M8T91_15405</name>
</gene>
<dbReference type="CDD" id="cd13900">
    <property type="entry name" value="CuRO_3_Tth-MCO_like"/>
    <property type="match status" value="1"/>
</dbReference>
<dbReference type="Pfam" id="PF07731">
    <property type="entry name" value="Cu-oxidase_2"/>
    <property type="match status" value="1"/>
</dbReference>
<sequence length="522" mass="59394">MSNRTNISFLEPLVNPPAYSMNKDDTNLSVELDVQYEENNVFSFYKKHDTRVWTRVFSSAITREAGFTLTGPTIEIRPGTHLTIQTNNKLPPEQNPVDSNMINFPHEFNTYNLHTHGLHVSPESPGDNVCMKIPPGESFTYEYDIPANHPPGLYWYHPHKHGSVALQVGSGMAGALIVRGEFDDELEAMGVKEYVLVFQNIAVDDEGKVEDQHQVAKFPDSEYCITVNGQYCPIIHVTVGELLNLRLVNATTRSSIDIDCPWFAQMYIYGYDGNPTDDYRLQDGVSLGPANRASLFLKISEAATPGAHFYIYNNAIEFQQMPHYKYHNNSPLFVIAIDQGKEIGTAIYAPSQPPARCVPPPFPKRFKTDFLNPITDDEITNTRRLTLQANTLDDPEKYFRGLNVSIDHAPFAGCSVVNHYVELDAVEEWTLVNESEFPHPIHIHVNPYYVIEVVGEDPMHHTLKLPFWCDTFQVPPHGHVKFRTRFKDFTGKYPLHCHLLYHEDGGMMQHVRVVKDLSEFKN</sequence>
<accession>A0ABY9EA88</accession>
<dbReference type="Proteomes" id="UP001321520">
    <property type="component" value="Chromosome"/>
</dbReference>
<name>A0ABY9EA88_9GAMM</name>
<dbReference type="CDD" id="cd13853">
    <property type="entry name" value="CuRO_1_Tth-MCO_like"/>
    <property type="match status" value="1"/>
</dbReference>
<evidence type="ECO:0000256" key="1">
    <source>
        <dbReference type="ARBA" id="ARBA00022723"/>
    </source>
</evidence>
<dbReference type="Pfam" id="PF07732">
    <property type="entry name" value="Cu-oxidase_3"/>
    <property type="match status" value="1"/>
</dbReference>
<feature type="domain" description="Plastocyanin-like" evidence="4">
    <location>
        <begin position="71"/>
        <end position="180"/>
    </location>
</feature>
<dbReference type="PROSITE" id="PS00080">
    <property type="entry name" value="MULTICOPPER_OXIDASE2"/>
    <property type="match status" value="1"/>
</dbReference>
<keyword evidence="2" id="KW-0560">Oxidoreductase</keyword>
<dbReference type="InterPro" id="IPR011706">
    <property type="entry name" value="Cu-oxidase_C"/>
</dbReference>
<dbReference type="SUPFAM" id="SSF49503">
    <property type="entry name" value="Cupredoxins"/>
    <property type="match status" value="3"/>
</dbReference>
<keyword evidence="1" id="KW-0479">Metal-binding</keyword>
<evidence type="ECO:0000313" key="6">
    <source>
        <dbReference type="Proteomes" id="UP001321520"/>
    </source>
</evidence>
<dbReference type="PANTHER" id="PTHR11709:SF518">
    <property type="entry name" value="MULTICOPPER OXIDASE"/>
    <property type="match status" value="1"/>
</dbReference>
<dbReference type="PROSITE" id="PS00079">
    <property type="entry name" value="MULTICOPPER_OXIDASE1"/>
    <property type="match status" value="1"/>
</dbReference>
<dbReference type="InterPro" id="IPR008972">
    <property type="entry name" value="Cupredoxin"/>
</dbReference>
<evidence type="ECO:0000259" key="4">
    <source>
        <dbReference type="Pfam" id="PF07732"/>
    </source>
</evidence>
<dbReference type="Gene3D" id="2.60.40.420">
    <property type="entry name" value="Cupredoxins - blue copper proteins"/>
    <property type="match status" value="3"/>
</dbReference>
<dbReference type="InterPro" id="IPR002355">
    <property type="entry name" value="Cu_oxidase_Cu_BS"/>
</dbReference>
<reference evidence="5 6" key="1">
    <citation type="submission" date="2022-05" db="EMBL/GenBank/DDBJ databases">
        <title>Microbulbifer sp. nov., isolated from sponge.</title>
        <authorList>
            <person name="Gao L."/>
        </authorList>
    </citation>
    <scope>NUCLEOTIDE SEQUENCE [LARGE SCALE GENOMIC DNA]</scope>
    <source>
        <strain evidence="5 6">MI-G</strain>
    </source>
</reference>
<dbReference type="InterPro" id="IPR033138">
    <property type="entry name" value="Cu_oxidase_CS"/>
</dbReference>
<dbReference type="RefSeq" id="WP_301415061.1">
    <property type="nucleotide sequence ID" value="NZ_CP098023.1"/>
</dbReference>
<dbReference type="InterPro" id="IPR045087">
    <property type="entry name" value="Cu-oxidase_fam"/>
</dbReference>
<dbReference type="EMBL" id="CP098023">
    <property type="protein sequence ID" value="WKD49271.1"/>
    <property type="molecule type" value="Genomic_DNA"/>
</dbReference>
<proteinExistence type="predicted"/>
<dbReference type="PANTHER" id="PTHR11709">
    <property type="entry name" value="MULTI-COPPER OXIDASE"/>
    <property type="match status" value="1"/>
</dbReference>